<feature type="compositionally biased region" description="Pro residues" evidence="1">
    <location>
        <begin position="16"/>
        <end position="25"/>
    </location>
</feature>
<sequence length="167" mass="18275">MAEDFSVPHNQSRPSPVAPSSPPLSPIAERPAQPVQQAKTSLTSNPEQTVSKPPKKQHAETAEEAQSSQPRKSCLTRAQQQAVVPARLHLKKKTVAFGKTVNVSQTIEGTSRASKRRQTMNRGPSAKEDVAVNTENKENEHEEAPNDKGEVSRVIVQEVLQTILMVE</sequence>
<dbReference type="OrthoDB" id="5830124at2759"/>
<dbReference type="Proteomes" id="UP000050761">
    <property type="component" value="Unassembled WGS sequence"/>
</dbReference>
<keyword evidence="3" id="KW-1185">Reference proteome</keyword>
<feature type="compositionally biased region" description="Basic and acidic residues" evidence="1">
    <location>
        <begin position="125"/>
        <end position="150"/>
    </location>
</feature>
<gene>
    <name evidence="2" type="ORF">HPBE_LOCUS20834</name>
</gene>
<evidence type="ECO:0000256" key="1">
    <source>
        <dbReference type="SAM" id="MobiDB-lite"/>
    </source>
</evidence>
<evidence type="ECO:0000313" key="4">
    <source>
        <dbReference type="WBParaSite" id="HPBE_0002083501-mRNA-1"/>
    </source>
</evidence>
<dbReference type="AlphaFoldDB" id="A0A183GER0"/>
<feature type="compositionally biased region" description="Polar residues" evidence="1">
    <location>
        <begin position="34"/>
        <end position="51"/>
    </location>
</feature>
<dbReference type="EMBL" id="UZAH01032480">
    <property type="protein sequence ID" value="VDP22061.1"/>
    <property type="molecule type" value="Genomic_DNA"/>
</dbReference>
<accession>A0A3P8BJJ7</accession>
<name>A0A183GER0_HELPZ</name>
<feature type="region of interest" description="Disordered" evidence="1">
    <location>
        <begin position="107"/>
        <end position="150"/>
    </location>
</feature>
<reference evidence="2 3" key="1">
    <citation type="submission" date="2018-11" db="EMBL/GenBank/DDBJ databases">
        <authorList>
            <consortium name="Pathogen Informatics"/>
        </authorList>
    </citation>
    <scope>NUCLEOTIDE SEQUENCE [LARGE SCALE GENOMIC DNA]</scope>
</reference>
<feature type="compositionally biased region" description="Polar residues" evidence="1">
    <location>
        <begin position="64"/>
        <end position="78"/>
    </location>
</feature>
<protein>
    <submittedName>
        <fullName evidence="4">Flocculation protein FLO11-like</fullName>
    </submittedName>
</protein>
<reference evidence="4" key="2">
    <citation type="submission" date="2019-09" db="UniProtKB">
        <authorList>
            <consortium name="WormBaseParasite"/>
        </authorList>
    </citation>
    <scope>IDENTIFICATION</scope>
</reference>
<dbReference type="WBParaSite" id="HPBE_0002083501-mRNA-1">
    <property type="protein sequence ID" value="HPBE_0002083501-mRNA-1"/>
    <property type="gene ID" value="HPBE_0002083501"/>
</dbReference>
<evidence type="ECO:0000313" key="2">
    <source>
        <dbReference type="EMBL" id="VDP22061.1"/>
    </source>
</evidence>
<organism evidence="3 4">
    <name type="scientific">Heligmosomoides polygyrus</name>
    <name type="common">Parasitic roundworm</name>
    <dbReference type="NCBI Taxonomy" id="6339"/>
    <lineage>
        <taxon>Eukaryota</taxon>
        <taxon>Metazoa</taxon>
        <taxon>Ecdysozoa</taxon>
        <taxon>Nematoda</taxon>
        <taxon>Chromadorea</taxon>
        <taxon>Rhabditida</taxon>
        <taxon>Rhabditina</taxon>
        <taxon>Rhabditomorpha</taxon>
        <taxon>Strongyloidea</taxon>
        <taxon>Heligmosomidae</taxon>
        <taxon>Heligmosomoides</taxon>
    </lineage>
</organism>
<accession>A0A183GER0</accession>
<proteinExistence type="predicted"/>
<evidence type="ECO:0000313" key="3">
    <source>
        <dbReference type="Proteomes" id="UP000050761"/>
    </source>
</evidence>
<feature type="region of interest" description="Disordered" evidence="1">
    <location>
        <begin position="1"/>
        <end position="78"/>
    </location>
</feature>